<comment type="caution">
    <text evidence="2">The sequence shown here is derived from an EMBL/GenBank/DDBJ whole genome shotgun (WGS) entry which is preliminary data.</text>
</comment>
<organism evidence="2 3">
    <name type="scientific">Paracraurococcus lichenis</name>
    <dbReference type="NCBI Taxonomy" id="3064888"/>
    <lineage>
        <taxon>Bacteria</taxon>
        <taxon>Pseudomonadati</taxon>
        <taxon>Pseudomonadota</taxon>
        <taxon>Alphaproteobacteria</taxon>
        <taxon>Acetobacterales</taxon>
        <taxon>Roseomonadaceae</taxon>
        <taxon>Paracraurococcus</taxon>
    </lineage>
</organism>
<keyword evidence="1" id="KW-0812">Transmembrane</keyword>
<proteinExistence type="predicted"/>
<keyword evidence="1" id="KW-0472">Membrane</keyword>
<evidence type="ECO:0000313" key="2">
    <source>
        <dbReference type="EMBL" id="MDO9709945.1"/>
    </source>
</evidence>
<gene>
    <name evidence="2" type="ORF">Q7A36_16450</name>
</gene>
<keyword evidence="3" id="KW-1185">Reference proteome</keyword>
<reference evidence="2 3" key="1">
    <citation type="submission" date="2023-08" db="EMBL/GenBank/DDBJ databases">
        <title>The draft genome sequence of Paracraurococcus sp. LOR1-02.</title>
        <authorList>
            <person name="Kingkaew E."/>
            <person name="Tanasupawat S."/>
        </authorList>
    </citation>
    <scope>NUCLEOTIDE SEQUENCE [LARGE SCALE GENOMIC DNA]</scope>
    <source>
        <strain evidence="2 3">LOR1-02</strain>
    </source>
</reference>
<evidence type="ECO:0000313" key="3">
    <source>
        <dbReference type="Proteomes" id="UP001243009"/>
    </source>
</evidence>
<accession>A0ABT9E1A0</accession>
<feature type="transmembrane region" description="Helical" evidence="1">
    <location>
        <begin position="111"/>
        <end position="127"/>
    </location>
</feature>
<feature type="transmembrane region" description="Helical" evidence="1">
    <location>
        <begin position="35"/>
        <end position="59"/>
    </location>
</feature>
<sequence length="129" mass="13059">MKAGLLPGLLYGVLAFLCGAVLGPIRELLLAPEIGALPAALLEGVVLAVALFVVARVAARRLPPEAGRDPRAAMAVLGVVVVLAGEVALGAVLDASGLSEGRAPRGGAEQAIGLVLLAWLAALPFRVRR</sequence>
<protein>
    <recommendedName>
        <fullName evidence="4">DUF4345 domain-containing protein</fullName>
    </recommendedName>
</protein>
<keyword evidence="1" id="KW-1133">Transmembrane helix</keyword>
<evidence type="ECO:0008006" key="4">
    <source>
        <dbReference type="Google" id="ProtNLM"/>
    </source>
</evidence>
<evidence type="ECO:0000256" key="1">
    <source>
        <dbReference type="SAM" id="Phobius"/>
    </source>
</evidence>
<name>A0ABT9E1A0_9PROT</name>
<dbReference type="RefSeq" id="WP_305104812.1">
    <property type="nucleotide sequence ID" value="NZ_JAUTWS010000014.1"/>
</dbReference>
<feature type="transmembrane region" description="Helical" evidence="1">
    <location>
        <begin position="71"/>
        <end position="91"/>
    </location>
</feature>
<dbReference type="EMBL" id="JAUTWS010000014">
    <property type="protein sequence ID" value="MDO9709945.1"/>
    <property type="molecule type" value="Genomic_DNA"/>
</dbReference>
<dbReference type="Proteomes" id="UP001243009">
    <property type="component" value="Unassembled WGS sequence"/>
</dbReference>